<proteinExistence type="predicted"/>
<comment type="caution">
    <text evidence="2">The sequence shown here is derived from an EMBL/GenBank/DDBJ whole genome shotgun (WGS) entry which is preliminary data.</text>
</comment>
<feature type="compositionally biased region" description="Basic and acidic residues" evidence="1">
    <location>
        <begin position="23"/>
        <end position="34"/>
    </location>
</feature>
<evidence type="ECO:0000313" key="2">
    <source>
        <dbReference type="EMBL" id="MFD2649066.1"/>
    </source>
</evidence>
<protein>
    <submittedName>
        <fullName evidence="2">Uncharacterized protein</fullName>
    </submittedName>
</protein>
<dbReference type="EMBL" id="JBHUNP010000001">
    <property type="protein sequence ID" value="MFD2649066.1"/>
    <property type="molecule type" value="Genomic_DNA"/>
</dbReference>
<reference evidence="3" key="1">
    <citation type="journal article" date="2019" name="Int. J. Syst. Evol. Microbiol.">
        <title>The Global Catalogue of Microorganisms (GCM) 10K type strain sequencing project: providing services to taxonomists for standard genome sequencing and annotation.</title>
        <authorList>
            <consortium name="The Broad Institute Genomics Platform"/>
            <consortium name="The Broad Institute Genome Sequencing Center for Infectious Disease"/>
            <person name="Wu L."/>
            <person name="Ma J."/>
        </authorList>
    </citation>
    <scope>NUCLEOTIDE SEQUENCE [LARGE SCALE GENOMIC DNA]</scope>
    <source>
        <strain evidence="3">CCM 7427</strain>
    </source>
</reference>
<keyword evidence="3" id="KW-1185">Reference proteome</keyword>
<sequence>MSMSQGEYSGIWLYPGSGRGEPFSHHEADYDHAEPGGTTPMRHLVLNQHGERVGVWVPASWTDDQAREALETNW</sequence>
<dbReference type="RefSeq" id="WP_386834476.1">
    <property type="nucleotide sequence ID" value="NZ_JBHUNP010000001.1"/>
</dbReference>
<name>A0ABW5QNL7_9HYPH</name>
<dbReference type="Proteomes" id="UP001597521">
    <property type="component" value="Unassembled WGS sequence"/>
</dbReference>
<accession>A0ABW5QNL7</accession>
<organism evidence="2 3">
    <name type="scientific">Devosia albogilva</name>
    <dbReference type="NCBI Taxonomy" id="429726"/>
    <lineage>
        <taxon>Bacteria</taxon>
        <taxon>Pseudomonadati</taxon>
        <taxon>Pseudomonadota</taxon>
        <taxon>Alphaproteobacteria</taxon>
        <taxon>Hyphomicrobiales</taxon>
        <taxon>Devosiaceae</taxon>
        <taxon>Devosia</taxon>
    </lineage>
</organism>
<evidence type="ECO:0000313" key="3">
    <source>
        <dbReference type="Proteomes" id="UP001597521"/>
    </source>
</evidence>
<evidence type="ECO:0000256" key="1">
    <source>
        <dbReference type="SAM" id="MobiDB-lite"/>
    </source>
</evidence>
<gene>
    <name evidence="2" type="ORF">ACFSX5_14855</name>
</gene>
<feature type="region of interest" description="Disordered" evidence="1">
    <location>
        <begin position="23"/>
        <end position="42"/>
    </location>
</feature>